<dbReference type="InterPro" id="IPR015422">
    <property type="entry name" value="PyrdxlP-dep_Trfase_small"/>
</dbReference>
<feature type="non-terminal residue" evidence="2">
    <location>
        <position position="1"/>
    </location>
</feature>
<reference evidence="2" key="1">
    <citation type="journal article" date="2020" name="Stud. Mycol.">
        <title>101 Dothideomycetes genomes: a test case for predicting lifestyles and emergence of pathogens.</title>
        <authorList>
            <person name="Haridas S."/>
            <person name="Albert R."/>
            <person name="Binder M."/>
            <person name="Bloem J."/>
            <person name="Labutti K."/>
            <person name="Salamov A."/>
            <person name="Andreopoulos B."/>
            <person name="Baker S."/>
            <person name="Barry K."/>
            <person name="Bills G."/>
            <person name="Bluhm B."/>
            <person name="Cannon C."/>
            <person name="Castanera R."/>
            <person name="Culley D."/>
            <person name="Daum C."/>
            <person name="Ezra D."/>
            <person name="Gonzalez J."/>
            <person name="Henrissat B."/>
            <person name="Kuo A."/>
            <person name="Liang C."/>
            <person name="Lipzen A."/>
            <person name="Lutzoni F."/>
            <person name="Magnuson J."/>
            <person name="Mondo S."/>
            <person name="Nolan M."/>
            <person name="Ohm R."/>
            <person name="Pangilinan J."/>
            <person name="Park H.-J."/>
            <person name="Ramirez L."/>
            <person name="Alfaro M."/>
            <person name="Sun H."/>
            <person name="Tritt A."/>
            <person name="Yoshinaga Y."/>
            <person name="Zwiers L.-H."/>
            <person name="Turgeon B."/>
            <person name="Goodwin S."/>
            <person name="Spatafora J."/>
            <person name="Crous P."/>
            <person name="Grigoriev I."/>
        </authorList>
    </citation>
    <scope>NUCLEOTIDE SEQUENCE</scope>
    <source>
        <strain evidence="2">CBS 260.36</strain>
    </source>
</reference>
<proteinExistence type="predicted"/>
<dbReference type="Proteomes" id="UP000799439">
    <property type="component" value="Unassembled WGS sequence"/>
</dbReference>
<dbReference type="GO" id="GO:0043545">
    <property type="term" value="P:molybdopterin cofactor metabolic process"/>
    <property type="evidence" value="ECO:0007669"/>
    <property type="project" value="TreeGrafter"/>
</dbReference>
<feature type="domain" description="Aminotransferase class V" evidence="1">
    <location>
        <begin position="16"/>
        <end position="446"/>
    </location>
</feature>
<dbReference type="Pfam" id="PF00266">
    <property type="entry name" value="Aminotran_5"/>
    <property type="match status" value="1"/>
</dbReference>
<evidence type="ECO:0000313" key="3">
    <source>
        <dbReference type="Proteomes" id="UP000799439"/>
    </source>
</evidence>
<evidence type="ECO:0000259" key="1">
    <source>
        <dbReference type="Pfam" id="PF00266"/>
    </source>
</evidence>
<dbReference type="PANTHER" id="PTHR14237">
    <property type="entry name" value="MOLYBDOPTERIN COFACTOR SULFURASE MOSC"/>
    <property type="match status" value="1"/>
</dbReference>
<sequence length="455" mass="50355">VESFRDKEYPQLKGKIYLDTGGTMLYPRSLIEEFSIDLISNLYGNPHSASTPAVRSSRKVDSVREKALRFFNADPTEWDLIFTANATASVKCVAECMRDFAAASGVPFWYGYHYEAHTSLVGARELSEKHHCFSSDEEVEDWITKDRLLGSKSKQLGLFAYPAQSNMTGRRLSLQWPQHIRKRMKSLSTYSLLDAAALVSTCKLDLSNASHAPDFVALSFYKIFGFPNIGGLIVRKASAKVLGRRQFFGGGTVEMVVAVDGAWHAKRDTTYERLEDGTLPFHAIVALDHAIDVHDRLYGPDPMSFISAHTTLLVTQLYNGLFALRHANGMPLVIIYTTDGSQYGNPIMQGATIAFNVRAASGQMIGYQDVEKNANKHSIFLRSGQLCNPGGVATYLEWSSADLRHAYAMGHRCGNPTKTQVVLGKSTGVVRASIGAMNTAADIDAFLDFMQRFYV</sequence>
<keyword evidence="2" id="KW-0808">Transferase</keyword>
<accession>A0A9P4MET0</accession>
<organism evidence="2 3">
    <name type="scientific">Myriangium duriaei CBS 260.36</name>
    <dbReference type="NCBI Taxonomy" id="1168546"/>
    <lineage>
        <taxon>Eukaryota</taxon>
        <taxon>Fungi</taxon>
        <taxon>Dikarya</taxon>
        <taxon>Ascomycota</taxon>
        <taxon>Pezizomycotina</taxon>
        <taxon>Dothideomycetes</taxon>
        <taxon>Dothideomycetidae</taxon>
        <taxon>Myriangiales</taxon>
        <taxon>Myriangiaceae</taxon>
        <taxon>Myriangium</taxon>
    </lineage>
</organism>
<dbReference type="OrthoDB" id="10264306at2759"/>
<gene>
    <name evidence="2" type="ORF">K461DRAFT_201799</name>
</gene>
<dbReference type="EMBL" id="ML996089">
    <property type="protein sequence ID" value="KAF2150297.1"/>
    <property type="molecule type" value="Genomic_DNA"/>
</dbReference>
<keyword evidence="3" id="KW-1185">Reference proteome</keyword>
<dbReference type="PANTHER" id="PTHR14237:SF80">
    <property type="entry name" value="MOLYBDENUM COFACTOR SULFURASE"/>
    <property type="match status" value="1"/>
</dbReference>
<dbReference type="AlphaFoldDB" id="A0A9P4MET0"/>
<name>A0A9P4MET0_9PEZI</name>
<dbReference type="InterPro" id="IPR000192">
    <property type="entry name" value="Aminotrans_V_dom"/>
</dbReference>
<comment type="caution">
    <text evidence="2">The sequence shown here is derived from an EMBL/GenBank/DDBJ whole genome shotgun (WGS) entry which is preliminary data.</text>
</comment>
<evidence type="ECO:0000313" key="2">
    <source>
        <dbReference type="EMBL" id="KAF2150297.1"/>
    </source>
</evidence>
<dbReference type="Gene3D" id="3.90.1150.10">
    <property type="entry name" value="Aspartate Aminotransferase, domain 1"/>
    <property type="match status" value="1"/>
</dbReference>
<feature type="non-terminal residue" evidence="2">
    <location>
        <position position="455"/>
    </location>
</feature>
<dbReference type="SUPFAM" id="SSF53383">
    <property type="entry name" value="PLP-dependent transferases"/>
    <property type="match status" value="1"/>
</dbReference>
<dbReference type="GO" id="GO:0008265">
    <property type="term" value="F:molybdenum cofactor sulfurtransferase activity"/>
    <property type="evidence" value="ECO:0007669"/>
    <property type="project" value="TreeGrafter"/>
</dbReference>
<dbReference type="Gene3D" id="3.40.640.10">
    <property type="entry name" value="Type I PLP-dependent aspartate aminotransferase-like (Major domain)"/>
    <property type="match status" value="1"/>
</dbReference>
<dbReference type="InterPro" id="IPR015421">
    <property type="entry name" value="PyrdxlP-dep_Trfase_major"/>
</dbReference>
<protein>
    <submittedName>
        <fullName evidence="2">PLP-dependent transferase</fullName>
    </submittedName>
</protein>
<dbReference type="InterPro" id="IPR015424">
    <property type="entry name" value="PyrdxlP-dep_Trfase"/>
</dbReference>